<dbReference type="Pfam" id="PF03708">
    <property type="entry name" value="Avian_gp85"/>
    <property type="match status" value="1"/>
</dbReference>
<evidence type="ECO:0000256" key="1">
    <source>
        <dbReference type="SAM" id="Phobius"/>
    </source>
</evidence>
<keyword evidence="1" id="KW-0812">Transmembrane</keyword>
<feature type="non-terminal residue" evidence="2">
    <location>
        <position position="1"/>
    </location>
</feature>
<evidence type="ECO:0000313" key="3">
    <source>
        <dbReference type="Proteomes" id="UP000579406"/>
    </source>
</evidence>
<feature type="transmembrane region" description="Helical" evidence="1">
    <location>
        <begin position="227"/>
        <end position="246"/>
    </location>
</feature>
<dbReference type="InterPro" id="IPR018154">
    <property type="entry name" value="TLV/ENV_coat_polyprotein"/>
</dbReference>
<keyword evidence="1" id="KW-0472">Membrane</keyword>
<dbReference type="InterPro" id="IPR005166">
    <property type="entry name" value="RSV_p95_env"/>
</dbReference>
<dbReference type="Pfam" id="PF00429">
    <property type="entry name" value="TLV_coat"/>
    <property type="match status" value="1"/>
</dbReference>
<dbReference type="Gene3D" id="1.10.287.210">
    <property type="match status" value="1"/>
</dbReference>
<dbReference type="PANTHER" id="PTHR10424:SF8">
    <property type="entry name" value="ENDOGENOUS RETROVIRUS GROUP PABLB MEMBER 1 ENV POLYPROTEIN"/>
    <property type="match status" value="1"/>
</dbReference>
<dbReference type="PANTHER" id="PTHR10424">
    <property type="entry name" value="VIRAL ENVELOPE PROTEIN"/>
    <property type="match status" value="1"/>
</dbReference>
<dbReference type="Proteomes" id="UP000579406">
    <property type="component" value="Unassembled WGS sequence"/>
</dbReference>
<name>A0A7K9UG21_9AVES</name>
<accession>A0A7K9UG21</accession>
<organism evidence="2 3">
    <name type="scientific">Chloroceryle aenea</name>
    <name type="common">American pygmy kingfisher</name>
    <dbReference type="NCBI Taxonomy" id="176938"/>
    <lineage>
        <taxon>Eukaryota</taxon>
        <taxon>Metazoa</taxon>
        <taxon>Chordata</taxon>
        <taxon>Craniata</taxon>
        <taxon>Vertebrata</taxon>
        <taxon>Euteleostomi</taxon>
        <taxon>Archelosauria</taxon>
        <taxon>Archosauria</taxon>
        <taxon>Dinosauria</taxon>
        <taxon>Saurischia</taxon>
        <taxon>Theropoda</taxon>
        <taxon>Coelurosauria</taxon>
        <taxon>Aves</taxon>
        <taxon>Neognathae</taxon>
        <taxon>Neoaves</taxon>
        <taxon>Telluraves</taxon>
        <taxon>Coraciimorphae</taxon>
        <taxon>Coraciiformes</taxon>
        <taxon>Cerylidae</taxon>
        <taxon>Chloroceryle</taxon>
    </lineage>
</organism>
<sequence length="247" mass="27197">QGLGASGAETKRGVSIWNNGTPKALPPNVFLICGDRAWQRLPKNVFGDPCYLGKLTLMAPNREWLTNLTKLSRRSRRAVTGLPLDCDDKVSLLSATERVFLSLFVLGAAAGDALNQLGKLACWAEKQANVTREIIEHLLQVQDSLRHAVLQNKAAIDFLLLAQGHGCDDFEGMCCMNLSDHSESNHKKVKWLKDHVNKIQQDVGFFGLDSLADWFGIGGWLKGLFKTGILILIIVFGLLLVVPCLFS</sequence>
<gene>
    <name evidence="2" type="primary">Syna</name>
    <name evidence="2" type="ORF">CHLAEN_R14047</name>
</gene>
<dbReference type="SUPFAM" id="SSF58069">
    <property type="entry name" value="Virus ectodomain"/>
    <property type="match status" value="1"/>
</dbReference>
<proteinExistence type="predicted"/>
<dbReference type="AlphaFoldDB" id="A0A7K9UG21"/>
<keyword evidence="1" id="KW-1133">Transmembrane helix</keyword>
<feature type="non-terminal residue" evidence="2">
    <location>
        <position position="247"/>
    </location>
</feature>
<comment type="caution">
    <text evidence="2">The sequence shown here is derived from an EMBL/GenBank/DDBJ whole genome shotgun (WGS) entry which is preliminary data.</text>
</comment>
<protein>
    <submittedName>
        <fullName evidence="2">SYNA protein</fullName>
    </submittedName>
</protein>
<dbReference type="EMBL" id="VWZY01011503">
    <property type="protein sequence ID" value="NXI58943.1"/>
    <property type="molecule type" value="Genomic_DNA"/>
</dbReference>
<reference evidence="2 3" key="1">
    <citation type="submission" date="2019-09" db="EMBL/GenBank/DDBJ databases">
        <title>Bird 10,000 Genomes (B10K) Project - Family phase.</title>
        <authorList>
            <person name="Zhang G."/>
        </authorList>
    </citation>
    <scope>NUCLEOTIDE SEQUENCE [LARGE SCALE GENOMIC DNA]</scope>
    <source>
        <strain evidence="2">B10K-DU-001-61</strain>
        <tissue evidence="2">Muscle</tissue>
    </source>
</reference>
<dbReference type="OrthoDB" id="9838443at2759"/>
<keyword evidence="3" id="KW-1185">Reference proteome</keyword>
<evidence type="ECO:0000313" key="2">
    <source>
        <dbReference type="EMBL" id="NXI58943.1"/>
    </source>
</evidence>